<evidence type="ECO:0000256" key="2">
    <source>
        <dbReference type="ARBA" id="ARBA00023237"/>
    </source>
</evidence>
<sequence>MKTTAQAFTLIELLVTMALGLIVLTIVFNLFASSTTLVETDTGRVMASQNAQTALDILAGDVRQAGENLELAQPRLGVSGVEFGPGGSGTPAFVTVRRNIPPHPTTRVQLQRLPLCAKSGANLQVAGPPPSSVIATGPCASSDVNVGPWRDHFAAQSGRAQAALLYCDTCGTGGTRKITRVAVLKVGNTVTTLEAGTTVNRISVTLRDTVPSDYRDNNNSMLMLIDERRYFLAPDNTLRLALAGQTDSEAEPVAFDVAALKVTADLIAEGTTPAQNGVTSMGLEGPWSRLKQVNLTLTGGNAGQGRARTRTFEARVFPRNVESSR</sequence>
<proteinExistence type="predicted"/>
<gene>
    <name evidence="4" type="ORF">GCM10010841_26530</name>
</gene>
<evidence type="ECO:0008006" key="6">
    <source>
        <dbReference type="Google" id="ProtNLM"/>
    </source>
</evidence>
<reference evidence="5" key="1">
    <citation type="journal article" date="2019" name="Int. J. Syst. Evol. Microbiol.">
        <title>The Global Catalogue of Microorganisms (GCM) 10K type strain sequencing project: providing services to taxonomists for standard genome sequencing and annotation.</title>
        <authorList>
            <consortium name="The Broad Institute Genomics Platform"/>
            <consortium name="The Broad Institute Genome Sequencing Center for Infectious Disease"/>
            <person name="Wu L."/>
            <person name="Ma J."/>
        </authorList>
    </citation>
    <scope>NUCLEOTIDE SEQUENCE [LARGE SCALE GENOMIC DNA]</scope>
    <source>
        <strain evidence="5">JCM 15443</strain>
    </source>
</reference>
<name>A0ABQ2GXQ8_9DEIO</name>
<dbReference type="Pfam" id="PF07963">
    <property type="entry name" value="N_methyl"/>
    <property type="match status" value="1"/>
</dbReference>
<keyword evidence="2" id="KW-0998">Cell outer membrane</keyword>
<keyword evidence="5" id="KW-1185">Reference proteome</keyword>
<keyword evidence="3" id="KW-0472">Membrane</keyword>
<dbReference type="InterPro" id="IPR012902">
    <property type="entry name" value="N_methyl_site"/>
</dbReference>
<keyword evidence="3" id="KW-1133">Transmembrane helix</keyword>
<evidence type="ECO:0000313" key="4">
    <source>
        <dbReference type="EMBL" id="GGM16934.1"/>
    </source>
</evidence>
<dbReference type="NCBIfam" id="TIGR02532">
    <property type="entry name" value="IV_pilin_GFxxxE"/>
    <property type="match status" value="1"/>
</dbReference>
<protein>
    <recommendedName>
        <fullName evidence="6">Prepilin-type cleavage/methylation domain-containing protein</fullName>
    </recommendedName>
</protein>
<comment type="caution">
    <text evidence="4">The sequence shown here is derived from an EMBL/GenBank/DDBJ whole genome shotgun (WGS) entry which is preliminary data.</text>
</comment>
<organism evidence="4 5">
    <name type="scientific">Deinococcus aerophilus</name>
    <dbReference type="NCBI Taxonomy" id="522488"/>
    <lineage>
        <taxon>Bacteria</taxon>
        <taxon>Thermotogati</taxon>
        <taxon>Deinococcota</taxon>
        <taxon>Deinococci</taxon>
        <taxon>Deinococcales</taxon>
        <taxon>Deinococcaceae</taxon>
        <taxon>Deinococcus</taxon>
    </lineage>
</organism>
<evidence type="ECO:0000313" key="5">
    <source>
        <dbReference type="Proteomes" id="UP000661918"/>
    </source>
</evidence>
<evidence type="ECO:0000256" key="3">
    <source>
        <dbReference type="SAM" id="Phobius"/>
    </source>
</evidence>
<keyword evidence="3" id="KW-0812">Transmembrane</keyword>
<dbReference type="EMBL" id="BMOM01000026">
    <property type="protein sequence ID" value="GGM16934.1"/>
    <property type="molecule type" value="Genomic_DNA"/>
</dbReference>
<accession>A0ABQ2GXQ8</accession>
<feature type="transmembrane region" description="Helical" evidence="3">
    <location>
        <begin position="7"/>
        <end position="32"/>
    </location>
</feature>
<comment type="subcellular location">
    <subcellularLocation>
        <location evidence="1">Cell outer membrane</location>
    </subcellularLocation>
</comment>
<dbReference type="Proteomes" id="UP000661918">
    <property type="component" value="Unassembled WGS sequence"/>
</dbReference>
<evidence type="ECO:0000256" key="1">
    <source>
        <dbReference type="ARBA" id="ARBA00004442"/>
    </source>
</evidence>